<evidence type="ECO:0000259" key="4">
    <source>
        <dbReference type="PROSITE" id="PS01124"/>
    </source>
</evidence>
<dbReference type="InterPro" id="IPR009057">
    <property type="entry name" value="Homeodomain-like_sf"/>
</dbReference>
<reference evidence="5" key="1">
    <citation type="submission" date="2023-03" db="EMBL/GenBank/DDBJ databases">
        <authorList>
            <person name="Shen W."/>
            <person name="Cai J."/>
        </authorList>
    </citation>
    <scope>NUCLEOTIDE SEQUENCE</scope>
    <source>
        <strain evidence="5">Y15</strain>
    </source>
</reference>
<comment type="caution">
    <text evidence="5">The sequence shown here is derived from an EMBL/GenBank/DDBJ whole genome shotgun (WGS) entry which is preliminary data.</text>
</comment>
<proteinExistence type="predicted"/>
<dbReference type="GO" id="GO:0003700">
    <property type="term" value="F:DNA-binding transcription factor activity"/>
    <property type="evidence" value="ECO:0007669"/>
    <property type="project" value="InterPro"/>
</dbReference>
<evidence type="ECO:0000256" key="2">
    <source>
        <dbReference type="ARBA" id="ARBA00023125"/>
    </source>
</evidence>
<dbReference type="GO" id="GO:0043565">
    <property type="term" value="F:sequence-specific DNA binding"/>
    <property type="evidence" value="ECO:0007669"/>
    <property type="project" value="InterPro"/>
</dbReference>
<dbReference type="Gene3D" id="1.10.10.60">
    <property type="entry name" value="Homeodomain-like"/>
    <property type="match status" value="2"/>
</dbReference>
<dbReference type="EMBL" id="JARPXL010000010">
    <property type="protein sequence ID" value="MDT2544967.1"/>
    <property type="molecule type" value="Genomic_DNA"/>
</dbReference>
<dbReference type="Proteomes" id="UP001254770">
    <property type="component" value="Unassembled WGS sequence"/>
</dbReference>
<evidence type="ECO:0000256" key="3">
    <source>
        <dbReference type="ARBA" id="ARBA00023163"/>
    </source>
</evidence>
<dbReference type="PROSITE" id="PS01124">
    <property type="entry name" value="HTH_ARAC_FAMILY_2"/>
    <property type="match status" value="1"/>
</dbReference>
<dbReference type="PANTHER" id="PTHR47504:SF5">
    <property type="entry name" value="RIGHT ORIGIN-BINDING PROTEIN"/>
    <property type="match status" value="1"/>
</dbReference>
<dbReference type="InterPro" id="IPR050959">
    <property type="entry name" value="MarA-like"/>
</dbReference>
<feature type="domain" description="HTH araC/xylS-type" evidence="4">
    <location>
        <begin position="11"/>
        <end position="109"/>
    </location>
</feature>
<sequence length="306" mass="34995">MANLEHAAAVTRMQTYIEENLEEEITLHALAQQAGYSPWHCAKMFKEYTNKSPFEYIRKLRLSKAALVLRDEQLRVIDVALDFVFDSHEGFTRAFRKQFGVTPKSYQKKTPPIPLFTPYPVESYYLMGEVPADLPPLSKNLHVRLIDFPARKLILLRGKRAETYIDYAKEVGCDVWGVLASIKEALYEPVGLWLPENLRPSGTSMYAQGVEVPADYQGIVPEGFEMIDLPACTMLLFQGDPYDEARFAEAINLVMEQIDQYDPSLNNCQWAEKDVPRIQLDPQGYRGYIEARPVTFNEEPTLANFV</sequence>
<dbReference type="SMART" id="SM00342">
    <property type="entry name" value="HTH_ARAC"/>
    <property type="match status" value="1"/>
</dbReference>
<dbReference type="SUPFAM" id="SSF46689">
    <property type="entry name" value="Homeodomain-like"/>
    <property type="match status" value="2"/>
</dbReference>
<evidence type="ECO:0000313" key="6">
    <source>
        <dbReference type="Proteomes" id="UP001254770"/>
    </source>
</evidence>
<evidence type="ECO:0000256" key="1">
    <source>
        <dbReference type="ARBA" id="ARBA00023015"/>
    </source>
</evidence>
<evidence type="ECO:0000313" key="5">
    <source>
        <dbReference type="EMBL" id="MDT2544967.1"/>
    </source>
</evidence>
<dbReference type="Pfam" id="PF12833">
    <property type="entry name" value="HTH_18"/>
    <property type="match status" value="1"/>
</dbReference>
<protein>
    <submittedName>
        <fullName evidence="5">AraC family transcriptional regulator</fullName>
    </submittedName>
</protein>
<organism evidence="5 6">
    <name type="scientific">Enterococcus raffinosus</name>
    <dbReference type="NCBI Taxonomy" id="71452"/>
    <lineage>
        <taxon>Bacteria</taxon>
        <taxon>Bacillati</taxon>
        <taxon>Bacillota</taxon>
        <taxon>Bacilli</taxon>
        <taxon>Lactobacillales</taxon>
        <taxon>Enterococcaceae</taxon>
        <taxon>Enterococcus</taxon>
    </lineage>
</organism>
<keyword evidence="2" id="KW-0238">DNA-binding</keyword>
<name>A0AAW8TDJ1_9ENTE</name>
<accession>A0AAW8TDJ1</accession>
<gene>
    <name evidence="5" type="ORF">P7D69_11505</name>
</gene>
<keyword evidence="1" id="KW-0805">Transcription regulation</keyword>
<dbReference type="RefSeq" id="WP_222226126.1">
    <property type="nucleotide sequence ID" value="NZ_CP081846.1"/>
</dbReference>
<dbReference type="AlphaFoldDB" id="A0AAW8TDJ1"/>
<dbReference type="InterPro" id="IPR018060">
    <property type="entry name" value="HTH_AraC"/>
</dbReference>
<keyword evidence="3" id="KW-0804">Transcription</keyword>
<dbReference type="PANTHER" id="PTHR47504">
    <property type="entry name" value="RIGHT ORIGIN-BINDING PROTEIN"/>
    <property type="match status" value="1"/>
</dbReference>